<dbReference type="PANTHER" id="PTHR42993">
    <property type="entry name" value="MAOC-LIKE DEHYDRATASE DOMAIN-CONTAINING PROTEIN"/>
    <property type="match status" value="1"/>
</dbReference>
<dbReference type="Gene3D" id="3.10.129.10">
    <property type="entry name" value="Hotdog Thioesterase"/>
    <property type="match status" value="1"/>
</dbReference>
<accession>A0A381NSY0</accession>
<evidence type="ECO:0000259" key="1">
    <source>
        <dbReference type="Pfam" id="PF01575"/>
    </source>
</evidence>
<gene>
    <name evidence="2" type="ORF">METZ01_LOCUS10565</name>
</gene>
<dbReference type="Pfam" id="PF01575">
    <property type="entry name" value="MaoC_dehydratas"/>
    <property type="match status" value="1"/>
</dbReference>
<feature type="domain" description="MaoC-like" evidence="1">
    <location>
        <begin position="15"/>
        <end position="134"/>
    </location>
</feature>
<evidence type="ECO:0000313" key="2">
    <source>
        <dbReference type="EMBL" id="SUZ57711.1"/>
    </source>
</evidence>
<sequence length="171" mass="19573">MDTNKPESIKYLESRLGQEVFVSKWNVITQDETDAFAKLTDDEDPMHNDPEWAAKTPWGGTIVQAAHVLSLGVAPIVNSDIPLDIETDGNSYVLNYGYDRVRVLSPLHVGHRFRYRGKIKNIRSKSQNEFIITWDVTVEVEAQEKPFMVYESLMYWTTGQELPSVSKHSKK</sequence>
<protein>
    <recommendedName>
        <fullName evidence="1">MaoC-like domain-containing protein</fullName>
    </recommendedName>
</protein>
<dbReference type="EMBL" id="UINC01000574">
    <property type="protein sequence ID" value="SUZ57711.1"/>
    <property type="molecule type" value="Genomic_DNA"/>
</dbReference>
<dbReference type="AlphaFoldDB" id="A0A381NSY0"/>
<dbReference type="PANTHER" id="PTHR42993:SF1">
    <property type="entry name" value="MAOC-LIKE DEHYDRATASE DOMAIN-CONTAINING PROTEIN"/>
    <property type="match status" value="1"/>
</dbReference>
<proteinExistence type="predicted"/>
<dbReference type="SUPFAM" id="SSF54637">
    <property type="entry name" value="Thioesterase/thiol ester dehydrase-isomerase"/>
    <property type="match status" value="1"/>
</dbReference>
<reference evidence="2" key="1">
    <citation type="submission" date="2018-05" db="EMBL/GenBank/DDBJ databases">
        <authorList>
            <person name="Lanie J.A."/>
            <person name="Ng W.-L."/>
            <person name="Kazmierczak K.M."/>
            <person name="Andrzejewski T.M."/>
            <person name="Davidsen T.M."/>
            <person name="Wayne K.J."/>
            <person name="Tettelin H."/>
            <person name="Glass J.I."/>
            <person name="Rusch D."/>
            <person name="Podicherti R."/>
            <person name="Tsui H.-C.T."/>
            <person name="Winkler M.E."/>
        </authorList>
    </citation>
    <scope>NUCLEOTIDE SEQUENCE</scope>
</reference>
<dbReference type="InterPro" id="IPR002539">
    <property type="entry name" value="MaoC-like_dom"/>
</dbReference>
<organism evidence="2">
    <name type="scientific">marine metagenome</name>
    <dbReference type="NCBI Taxonomy" id="408172"/>
    <lineage>
        <taxon>unclassified sequences</taxon>
        <taxon>metagenomes</taxon>
        <taxon>ecological metagenomes</taxon>
    </lineage>
</organism>
<name>A0A381NSY0_9ZZZZ</name>
<dbReference type="InterPro" id="IPR029069">
    <property type="entry name" value="HotDog_dom_sf"/>
</dbReference>